<feature type="region of interest" description="Disordered" evidence="3">
    <location>
        <begin position="1"/>
        <end position="20"/>
    </location>
</feature>
<evidence type="ECO:0000256" key="3">
    <source>
        <dbReference type="SAM" id="MobiDB-lite"/>
    </source>
</evidence>
<sequence length="389" mass="41377">MAGQRVRWPGSPHTGRGRRQRQLDELVAGWTRTLDADDLLDLLHEAGVPAGLTYTAADMVDDPRFRARQAIVRLDRLGSFPMQTVAPGLSGTPGEVRWLGPELGKHNEEIYGGLIGVAGEQRGQWAARGTSEERGPMGKLDGKNVVITGATGGQGQAACRLFCEEGGRVLGTDLDEQAGTQLAEELRGKGYDFAFVAADLSGSAGCERFAGEVGARFDQVDVLYSNHGIILGKPLLETTEQEWDLVHDVDLKSVFLLTKQIAPLMLDHGGSIINVSSVGGLVAFENMAAYGAAKGGLAMFSKAAAVDLAPYGIRVNAICPGVVDTPMPRNFISGLAEKDAIWQGFEDGHLVGRLGRSEEIVSLALYLASDDSTFMTGAAIPIDGGWSVR</sequence>
<dbReference type="InterPro" id="IPR044855">
    <property type="entry name" value="CoA-Trfase_III_dom3_sf"/>
</dbReference>
<dbReference type="EMBL" id="JBHTMB010000022">
    <property type="protein sequence ID" value="MFD1232397.1"/>
    <property type="molecule type" value="Genomic_DNA"/>
</dbReference>
<keyword evidence="5" id="KW-1185">Reference proteome</keyword>
<protein>
    <submittedName>
        <fullName evidence="4">SDR family oxidoreductase</fullName>
    </submittedName>
</protein>
<keyword evidence="2" id="KW-0560">Oxidoreductase</keyword>
<name>A0ABW3VBF7_9PSEU</name>
<dbReference type="InterPro" id="IPR002347">
    <property type="entry name" value="SDR_fam"/>
</dbReference>
<dbReference type="PROSITE" id="PS00061">
    <property type="entry name" value="ADH_SHORT"/>
    <property type="match status" value="1"/>
</dbReference>
<reference evidence="5" key="1">
    <citation type="journal article" date="2019" name="Int. J. Syst. Evol. Microbiol.">
        <title>The Global Catalogue of Microorganisms (GCM) 10K type strain sequencing project: providing services to taxonomists for standard genome sequencing and annotation.</title>
        <authorList>
            <consortium name="The Broad Institute Genomics Platform"/>
            <consortium name="The Broad Institute Genome Sequencing Center for Infectious Disease"/>
            <person name="Wu L."/>
            <person name="Ma J."/>
        </authorList>
    </citation>
    <scope>NUCLEOTIDE SEQUENCE [LARGE SCALE GENOMIC DNA]</scope>
    <source>
        <strain evidence="5">CCUG 49018</strain>
    </source>
</reference>
<dbReference type="PRINTS" id="PR00080">
    <property type="entry name" value="SDRFAMILY"/>
</dbReference>
<dbReference type="InterPro" id="IPR003673">
    <property type="entry name" value="CoA-Trfase_fam_III"/>
</dbReference>
<gene>
    <name evidence="4" type="ORF">ACFQ34_03785</name>
</gene>
<dbReference type="InterPro" id="IPR036291">
    <property type="entry name" value="NAD(P)-bd_dom_sf"/>
</dbReference>
<dbReference type="PANTHER" id="PTHR43477">
    <property type="entry name" value="DIHYDROANTICAPSIN 7-DEHYDROGENASE"/>
    <property type="match status" value="1"/>
</dbReference>
<evidence type="ECO:0000256" key="2">
    <source>
        <dbReference type="ARBA" id="ARBA00023002"/>
    </source>
</evidence>
<dbReference type="Gene3D" id="3.30.1540.10">
    <property type="entry name" value="formyl-coa transferase, domain 3"/>
    <property type="match status" value="1"/>
</dbReference>
<proteinExistence type="inferred from homology"/>
<dbReference type="CDD" id="cd05233">
    <property type="entry name" value="SDR_c"/>
    <property type="match status" value="1"/>
</dbReference>
<dbReference type="Gene3D" id="3.40.50.10540">
    <property type="entry name" value="Crotonobetainyl-coa:carnitine coa-transferase, domain 1"/>
    <property type="match status" value="1"/>
</dbReference>
<comment type="similarity">
    <text evidence="1">Belongs to the short-chain dehydrogenases/reductases (SDR) family.</text>
</comment>
<dbReference type="Pfam" id="PF13561">
    <property type="entry name" value="adh_short_C2"/>
    <property type="match status" value="1"/>
</dbReference>
<organism evidence="4 5">
    <name type="scientific">Pseudonocardia benzenivorans</name>
    <dbReference type="NCBI Taxonomy" id="228005"/>
    <lineage>
        <taxon>Bacteria</taxon>
        <taxon>Bacillati</taxon>
        <taxon>Actinomycetota</taxon>
        <taxon>Actinomycetes</taxon>
        <taxon>Pseudonocardiales</taxon>
        <taxon>Pseudonocardiaceae</taxon>
        <taxon>Pseudonocardia</taxon>
    </lineage>
</organism>
<dbReference type="PRINTS" id="PR00081">
    <property type="entry name" value="GDHRDH"/>
</dbReference>
<evidence type="ECO:0000313" key="5">
    <source>
        <dbReference type="Proteomes" id="UP001597182"/>
    </source>
</evidence>
<dbReference type="Proteomes" id="UP001597182">
    <property type="component" value="Unassembled WGS sequence"/>
</dbReference>
<comment type="caution">
    <text evidence="4">The sequence shown here is derived from an EMBL/GenBank/DDBJ whole genome shotgun (WGS) entry which is preliminary data.</text>
</comment>
<dbReference type="Pfam" id="PF02515">
    <property type="entry name" value="CoA_transf_3"/>
    <property type="match status" value="1"/>
</dbReference>
<dbReference type="RefSeq" id="WP_346091211.1">
    <property type="nucleotide sequence ID" value="NZ_BAABKS010000019.1"/>
</dbReference>
<dbReference type="InterPro" id="IPR023606">
    <property type="entry name" value="CoA-Trfase_III_dom_1_sf"/>
</dbReference>
<dbReference type="SUPFAM" id="SSF89796">
    <property type="entry name" value="CoA-transferase family III (CaiB/BaiF)"/>
    <property type="match status" value="1"/>
</dbReference>
<accession>A0ABW3VBF7</accession>
<dbReference type="PANTHER" id="PTHR43477:SF1">
    <property type="entry name" value="DIHYDROANTICAPSIN 7-DEHYDROGENASE"/>
    <property type="match status" value="1"/>
</dbReference>
<evidence type="ECO:0000256" key="1">
    <source>
        <dbReference type="ARBA" id="ARBA00006484"/>
    </source>
</evidence>
<dbReference type="InterPro" id="IPR051122">
    <property type="entry name" value="SDR_DHRS6-like"/>
</dbReference>
<dbReference type="SUPFAM" id="SSF51735">
    <property type="entry name" value="NAD(P)-binding Rossmann-fold domains"/>
    <property type="match status" value="1"/>
</dbReference>
<evidence type="ECO:0000313" key="4">
    <source>
        <dbReference type="EMBL" id="MFD1232397.1"/>
    </source>
</evidence>
<dbReference type="InterPro" id="IPR020904">
    <property type="entry name" value="Sc_DH/Rdtase_CS"/>
</dbReference>
<dbReference type="Gene3D" id="3.40.50.720">
    <property type="entry name" value="NAD(P)-binding Rossmann-like Domain"/>
    <property type="match status" value="1"/>
</dbReference>